<dbReference type="AlphaFoldDB" id="A0A5C3QH19"/>
<dbReference type="Gene3D" id="3.90.810.10">
    <property type="entry name" value="CRIB domain"/>
    <property type="match status" value="1"/>
</dbReference>
<dbReference type="CDD" id="cd01205">
    <property type="entry name" value="EVH1_WASP-like"/>
    <property type="match status" value="1"/>
</dbReference>
<dbReference type="InterPro" id="IPR000095">
    <property type="entry name" value="CRIB_dom"/>
</dbReference>
<dbReference type="EMBL" id="ML178829">
    <property type="protein sequence ID" value="TFL00410.1"/>
    <property type="molecule type" value="Genomic_DNA"/>
</dbReference>
<feature type="compositionally biased region" description="Gly residues" evidence="8">
    <location>
        <begin position="300"/>
        <end position="311"/>
    </location>
</feature>
<proteinExistence type="predicted"/>
<keyword evidence="5" id="KW-0677">Repeat</keyword>
<reference evidence="12 13" key="1">
    <citation type="journal article" date="2019" name="Nat. Ecol. Evol.">
        <title>Megaphylogeny resolves global patterns of mushroom evolution.</title>
        <authorList>
            <person name="Varga T."/>
            <person name="Krizsan K."/>
            <person name="Foldi C."/>
            <person name="Dima B."/>
            <person name="Sanchez-Garcia M."/>
            <person name="Sanchez-Ramirez S."/>
            <person name="Szollosi G.J."/>
            <person name="Szarkandi J.G."/>
            <person name="Papp V."/>
            <person name="Albert L."/>
            <person name="Andreopoulos W."/>
            <person name="Angelini C."/>
            <person name="Antonin V."/>
            <person name="Barry K.W."/>
            <person name="Bougher N.L."/>
            <person name="Buchanan P."/>
            <person name="Buyck B."/>
            <person name="Bense V."/>
            <person name="Catcheside P."/>
            <person name="Chovatia M."/>
            <person name="Cooper J."/>
            <person name="Damon W."/>
            <person name="Desjardin D."/>
            <person name="Finy P."/>
            <person name="Geml J."/>
            <person name="Haridas S."/>
            <person name="Hughes K."/>
            <person name="Justo A."/>
            <person name="Karasinski D."/>
            <person name="Kautmanova I."/>
            <person name="Kiss B."/>
            <person name="Kocsube S."/>
            <person name="Kotiranta H."/>
            <person name="LaButti K.M."/>
            <person name="Lechner B.E."/>
            <person name="Liimatainen K."/>
            <person name="Lipzen A."/>
            <person name="Lukacs Z."/>
            <person name="Mihaltcheva S."/>
            <person name="Morgado L.N."/>
            <person name="Niskanen T."/>
            <person name="Noordeloos M.E."/>
            <person name="Ohm R.A."/>
            <person name="Ortiz-Santana B."/>
            <person name="Ovrebo C."/>
            <person name="Racz N."/>
            <person name="Riley R."/>
            <person name="Savchenko A."/>
            <person name="Shiryaev A."/>
            <person name="Soop K."/>
            <person name="Spirin V."/>
            <person name="Szebenyi C."/>
            <person name="Tomsovsky M."/>
            <person name="Tulloss R.E."/>
            <person name="Uehling J."/>
            <person name="Grigoriev I.V."/>
            <person name="Vagvolgyi C."/>
            <person name="Papp T."/>
            <person name="Martin F.M."/>
            <person name="Miettinen O."/>
            <person name="Hibbett D.S."/>
            <person name="Nagy L.G."/>
        </authorList>
    </citation>
    <scope>NUCLEOTIDE SEQUENCE [LARGE SCALE GENOMIC DNA]</scope>
    <source>
        <strain evidence="12 13">CBS 309.79</strain>
    </source>
</reference>
<dbReference type="GO" id="GO:0003779">
    <property type="term" value="F:actin binding"/>
    <property type="evidence" value="ECO:0007669"/>
    <property type="project" value="InterPro"/>
</dbReference>
<keyword evidence="4" id="KW-0597">Phosphoprotein</keyword>
<dbReference type="GO" id="GO:0005634">
    <property type="term" value="C:nucleus"/>
    <property type="evidence" value="ECO:0007669"/>
    <property type="project" value="UniProtKB-SubCell"/>
</dbReference>
<feature type="compositionally biased region" description="Low complexity" evidence="8">
    <location>
        <begin position="312"/>
        <end position="321"/>
    </location>
</feature>
<dbReference type="InterPro" id="IPR003124">
    <property type="entry name" value="WH2_dom"/>
</dbReference>
<dbReference type="InterPro" id="IPR000697">
    <property type="entry name" value="WH1/EVH1_dom"/>
</dbReference>
<keyword evidence="13" id="KW-1185">Reference proteome</keyword>
<gene>
    <name evidence="12" type="ORF">BDV98DRAFT_509351</name>
</gene>
<dbReference type="PROSITE" id="PS51082">
    <property type="entry name" value="WH2"/>
    <property type="match status" value="1"/>
</dbReference>
<evidence type="ECO:0000259" key="10">
    <source>
        <dbReference type="PROSITE" id="PS50229"/>
    </source>
</evidence>
<comment type="subcellular location">
    <subcellularLocation>
        <location evidence="2">Cytoplasm</location>
        <location evidence="2">Cytoskeleton</location>
    </subcellularLocation>
    <subcellularLocation>
        <location evidence="1">Nucleus</location>
    </subcellularLocation>
</comment>
<dbReference type="GO" id="GO:0030479">
    <property type="term" value="C:actin cortical patch"/>
    <property type="evidence" value="ECO:0007669"/>
    <property type="project" value="UniProtKB-ARBA"/>
</dbReference>
<dbReference type="GO" id="GO:0071933">
    <property type="term" value="F:Arp2/3 complex binding"/>
    <property type="evidence" value="ECO:0007669"/>
    <property type="project" value="UniProtKB-ARBA"/>
</dbReference>
<feature type="compositionally biased region" description="Acidic residues" evidence="8">
    <location>
        <begin position="330"/>
        <end position="340"/>
    </location>
</feature>
<name>A0A5C3QH19_9AGAR</name>
<feature type="domain" description="WH1" evidence="10">
    <location>
        <begin position="19"/>
        <end position="130"/>
    </location>
</feature>
<dbReference type="Pfam" id="PF00568">
    <property type="entry name" value="WH1"/>
    <property type="match status" value="1"/>
</dbReference>
<evidence type="ECO:0008006" key="14">
    <source>
        <dbReference type="Google" id="ProtNLM"/>
    </source>
</evidence>
<feature type="region of interest" description="Disordered" evidence="8">
    <location>
        <begin position="130"/>
        <end position="162"/>
    </location>
</feature>
<dbReference type="PROSITE" id="PS50108">
    <property type="entry name" value="CRIB"/>
    <property type="match status" value="1"/>
</dbReference>
<feature type="compositionally biased region" description="Low complexity" evidence="8">
    <location>
        <begin position="137"/>
        <end position="147"/>
    </location>
</feature>
<organism evidence="12 13">
    <name type="scientific">Pterulicium gracile</name>
    <dbReference type="NCBI Taxonomy" id="1884261"/>
    <lineage>
        <taxon>Eukaryota</taxon>
        <taxon>Fungi</taxon>
        <taxon>Dikarya</taxon>
        <taxon>Basidiomycota</taxon>
        <taxon>Agaricomycotina</taxon>
        <taxon>Agaricomycetes</taxon>
        <taxon>Agaricomycetidae</taxon>
        <taxon>Agaricales</taxon>
        <taxon>Pleurotineae</taxon>
        <taxon>Pterulaceae</taxon>
        <taxon>Pterulicium</taxon>
    </lineage>
</organism>
<dbReference type="Gene3D" id="2.30.29.30">
    <property type="entry name" value="Pleckstrin-homology domain (PH domain)/Phosphotyrosine-binding domain (PTB)"/>
    <property type="match status" value="1"/>
</dbReference>
<feature type="domain" description="CRIB" evidence="9">
    <location>
        <begin position="159"/>
        <end position="174"/>
    </location>
</feature>
<dbReference type="InterPro" id="IPR011026">
    <property type="entry name" value="WAS_C"/>
</dbReference>
<dbReference type="InterPro" id="IPR036936">
    <property type="entry name" value="CRIB_dom_sf"/>
</dbReference>
<evidence type="ECO:0000256" key="6">
    <source>
        <dbReference type="ARBA" id="ARBA00023212"/>
    </source>
</evidence>
<evidence type="ECO:0000259" key="11">
    <source>
        <dbReference type="PROSITE" id="PS51082"/>
    </source>
</evidence>
<dbReference type="OrthoDB" id="8963340at2759"/>
<dbReference type="InterPro" id="IPR011993">
    <property type="entry name" value="PH-like_dom_sf"/>
</dbReference>
<dbReference type="SUPFAM" id="SSF50729">
    <property type="entry name" value="PH domain-like"/>
    <property type="match status" value="1"/>
</dbReference>
<keyword evidence="3" id="KW-0963">Cytoplasm</keyword>
<protein>
    <recommendedName>
        <fullName evidence="14">WH1 domain-containing protein</fullName>
    </recommendedName>
</protein>
<feature type="compositionally biased region" description="Pro residues" evidence="8">
    <location>
        <begin position="238"/>
        <end position="258"/>
    </location>
</feature>
<keyword evidence="7" id="KW-0539">Nucleus</keyword>
<dbReference type="InterPro" id="IPR033927">
    <property type="entry name" value="WASPfam_EVH1"/>
</dbReference>
<dbReference type="STRING" id="1884261.A0A5C3QH19"/>
<dbReference type="Pfam" id="PF00786">
    <property type="entry name" value="PBD"/>
    <property type="match status" value="1"/>
</dbReference>
<keyword evidence="6" id="KW-0206">Cytoskeleton</keyword>
<evidence type="ECO:0000313" key="13">
    <source>
        <dbReference type="Proteomes" id="UP000305067"/>
    </source>
</evidence>
<accession>A0A5C3QH19</accession>
<dbReference type="SMART" id="SM00461">
    <property type="entry name" value="WH1"/>
    <property type="match status" value="1"/>
</dbReference>
<evidence type="ECO:0000256" key="1">
    <source>
        <dbReference type="ARBA" id="ARBA00004123"/>
    </source>
</evidence>
<evidence type="ECO:0000256" key="2">
    <source>
        <dbReference type="ARBA" id="ARBA00004245"/>
    </source>
</evidence>
<dbReference type="SUPFAM" id="SSF47912">
    <property type="entry name" value="Wiscott-Aldrich syndrome protein, WASP, C-terminal domain"/>
    <property type="match status" value="1"/>
</dbReference>
<dbReference type="CDD" id="cd00132">
    <property type="entry name" value="CRIB"/>
    <property type="match status" value="1"/>
</dbReference>
<feature type="region of interest" description="Disordered" evidence="8">
    <location>
        <begin position="224"/>
        <end position="340"/>
    </location>
</feature>
<evidence type="ECO:0000256" key="7">
    <source>
        <dbReference type="ARBA" id="ARBA00023242"/>
    </source>
</evidence>
<evidence type="ECO:0000259" key="9">
    <source>
        <dbReference type="PROSITE" id="PS50108"/>
    </source>
</evidence>
<dbReference type="Proteomes" id="UP000305067">
    <property type="component" value="Unassembled WGS sequence"/>
</dbReference>
<evidence type="ECO:0000256" key="3">
    <source>
        <dbReference type="ARBA" id="ARBA00022490"/>
    </source>
</evidence>
<dbReference type="GO" id="GO:0007015">
    <property type="term" value="P:actin filament organization"/>
    <property type="evidence" value="ECO:0007669"/>
    <property type="project" value="InterPro"/>
</dbReference>
<dbReference type="FunFam" id="2.30.29.30:FF:000281">
    <property type="entry name" value="Actin associated protein"/>
    <property type="match status" value="1"/>
</dbReference>
<evidence type="ECO:0000256" key="5">
    <source>
        <dbReference type="ARBA" id="ARBA00022737"/>
    </source>
</evidence>
<dbReference type="PROSITE" id="PS50229">
    <property type="entry name" value="WH1"/>
    <property type="match status" value="1"/>
</dbReference>
<evidence type="ECO:0000313" key="12">
    <source>
        <dbReference type="EMBL" id="TFL00410.1"/>
    </source>
</evidence>
<evidence type="ECO:0000256" key="4">
    <source>
        <dbReference type="ARBA" id="ARBA00022553"/>
    </source>
</evidence>
<sequence length="340" mass="36143">MPSVSTLDANQKSKVKAAIPTSANKIFTATLGRIYYAYPDPNAWSYTGLQGAIVFTRDNTRNTFILKMVDVDGTRGVTWEHEVYQGMEFHMDRPFFHSFGGDKCMVGIVYVDESEAKTLFKKVTTRKEGKSSKKKVPSASTASPSKSKSTKSKIDKSKISGPTAGSFVHVAHMGFDSDAGFTSKGVDPSWTAFLNDLGNKGIDRSMIENDMDFIKDFVRTNQQTATPAAAGGAKKRAPPPPAPRPRAPPPPPPPPPGGAPVAGLPTPQPGRSDLLASIQGKGIHSLRKAGDQPPRTGTPDNGGGGGGGGGDLTTALAAALLERNKHMGDSSDEEDEEDWD</sequence>
<evidence type="ECO:0000256" key="8">
    <source>
        <dbReference type="SAM" id="MobiDB-lite"/>
    </source>
</evidence>
<feature type="domain" description="WH2" evidence="11">
    <location>
        <begin position="270"/>
        <end position="289"/>
    </location>
</feature>